<organism evidence="11 12">
    <name type="scientific">Candida tropicalis (strain ATCC MYA-3404 / T1)</name>
    <name type="common">Yeast</name>
    <dbReference type="NCBI Taxonomy" id="294747"/>
    <lineage>
        <taxon>Eukaryota</taxon>
        <taxon>Fungi</taxon>
        <taxon>Dikarya</taxon>
        <taxon>Ascomycota</taxon>
        <taxon>Saccharomycotina</taxon>
        <taxon>Pichiomycetes</taxon>
        <taxon>Debaryomycetaceae</taxon>
        <taxon>Candida/Lodderomyces clade</taxon>
        <taxon>Candida</taxon>
    </lineage>
</organism>
<accession>C5M826</accession>
<evidence type="ECO:0000256" key="5">
    <source>
        <dbReference type="ARBA" id="ARBA00022692"/>
    </source>
</evidence>
<comment type="subcellular location">
    <subcellularLocation>
        <location evidence="1">Endoplasmic reticulum membrane</location>
        <topology evidence="1">Multi-pass membrane protein</topology>
    </subcellularLocation>
</comment>
<dbReference type="KEGG" id="ctp:CTRG_02548"/>
<keyword evidence="7" id="KW-0256">Endoplasmic reticulum</keyword>
<dbReference type="STRING" id="294747.C5M826"/>
<dbReference type="EC" id="2.7.1.108" evidence="3"/>
<name>C5M826_CANTT</name>
<feature type="transmembrane region" description="Helical" evidence="10">
    <location>
        <begin position="439"/>
        <end position="456"/>
    </location>
</feature>
<dbReference type="PANTHER" id="PTHR13205">
    <property type="entry name" value="TRANSMEMBRANE PROTEIN 15-RELATED"/>
    <property type="match status" value="1"/>
</dbReference>
<feature type="transmembrane region" description="Helical" evidence="10">
    <location>
        <begin position="296"/>
        <end position="314"/>
    </location>
</feature>
<keyword evidence="5 10" id="KW-0812">Transmembrane</keyword>
<evidence type="ECO:0000256" key="1">
    <source>
        <dbReference type="ARBA" id="ARBA00004477"/>
    </source>
</evidence>
<reference evidence="11 12" key="1">
    <citation type="journal article" date="2009" name="Nature">
        <title>Evolution of pathogenicity and sexual reproduction in eight Candida genomes.</title>
        <authorList>
            <person name="Butler G."/>
            <person name="Rasmussen M.D."/>
            <person name="Lin M.F."/>
            <person name="Santos M.A."/>
            <person name="Sakthikumar S."/>
            <person name="Munro C.A."/>
            <person name="Rheinbay E."/>
            <person name="Grabherr M."/>
            <person name="Forche A."/>
            <person name="Reedy J.L."/>
            <person name="Agrafioti I."/>
            <person name="Arnaud M.B."/>
            <person name="Bates S."/>
            <person name="Brown A.J."/>
            <person name="Brunke S."/>
            <person name="Costanzo M.C."/>
            <person name="Fitzpatrick D.A."/>
            <person name="de Groot P.W."/>
            <person name="Harris D."/>
            <person name="Hoyer L.L."/>
            <person name="Hube B."/>
            <person name="Klis F.M."/>
            <person name="Kodira C."/>
            <person name="Lennard N."/>
            <person name="Logue M.E."/>
            <person name="Martin R."/>
            <person name="Neiman A.M."/>
            <person name="Nikolaou E."/>
            <person name="Quail M.A."/>
            <person name="Quinn J."/>
            <person name="Santos M.C."/>
            <person name="Schmitzberger F.F."/>
            <person name="Sherlock G."/>
            <person name="Shah P."/>
            <person name="Silverstein K.A."/>
            <person name="Skrzypek M.S."/>
            <person name="Soll D."/>
            <person name="Staggs R."/>
            <person name="Stansfield I."/>
            <person name="Stumpf M.P."/>
            <person name="Sudbery P.E."/>
            <person name="Srikantha T."/>
            <person name="Zeng Q."/>
            <person name="Berman J."/>
            <person name="Berriman M."/>
            <person name="Heitman J."/>
            <person name="Gow N.A."/>
            <person name="Lorenz M.C."/>
            <person name="Birren B.W."/>
            <person name="Kellis M."/>
            <person name="Cuomo C.A."/>
        </authorList>
    </citation>
    <scope>NUCLEOTIDE SEQUENCE [LARGE SCALE GENOMIC DNA]</scope>
    <source>
        <strain evidence="12">ATCC MYA-3404 / T1</strain>
    </source>
</reference>
<keyword evidence="12" id="KW-1185">Reference proteome</keyword>
<feature type="transmembrane region" description="Helical" evidence="10">
    <location>
        <begin position="111"/>
        <end position="133"/>
    </location>
</feature>
<dbReference type="HOGENOM" id="CLU_031307_0_0_1"/>
<dbReference type="RefSeq" id="XP_002548251.1">
    <property type="nucleotide sequence ID" value="XM_002548205.1"/>
</dbReference>
<evidence type="ECO:0000313" key="11">
    <source>
        <dbReference type="EMBL" id="EER33730.1"/>
    </source>
</evidence>
<evidence type="ECO:0000256" key="6">
    <source>
        <dbReference type="ARBA" id="ARBA00022777"/>
    </source>
</evidence>
<evidence type="ECO:0000256" key="4">
    <source>
        <dbReference type="ARBA" id="ARBA00022679"/>
    </source>
</evidence>
<evidence type="ECO:0000256" key="10">
    <source>
        <dbReference type="SAM" id="Phobius"/>
    </source>
</evidence>
<gene>
    <name evidence="11" type="ORF">CTRG_02548</name>
</gene>
<dbReference type="AlphaFoldDB" id="C5M826"/>
<keyword evidence="8 10" id="KW-1133">Transmembrane helix</keyword>
<feature type="transmembrane region" description="Helical" evidence="10">
    <location>
        <begin position="334"/>
        <end position="354"/>
    </location>
</feature>
<feature type="transmembrane region" description="Helical" evidence="10">
    <location>
        <begin position="202"/>
        <end position="223"/>
    </location>
</feature>
<evidence type="ECO:0000256" key="3">
    <source>
        <dbReference type="ARBA" id="ARBA00012132"/>
    </source>
</evidence>
<feature type="transmembrane region" description="Helical" evidence="10">
    <location>
        <begin position="81"/>
        <end position="99"/>
    </location>
</feature>
<dbReference type="GeneID" id="8299144"/>
<dbReference type="eggNOG" id="KOG2468">
    <property type="taxonomic scope" value="Eukaryota"/>
</dbReference>
<comment type="similarity">
    <text evidence="2">Belongs to the polyprenol kinase family.</text>
</comment>
<dbReference type="GO" id="GO:0004168">
    <property type="term" value="F:dolichol kinase activity"/>
    <property type="evidence" value="ECO:0007669"/>
    <property type="project" value="UniProtKB-EC"/>
</dbReference>
<feature type="transmembrane region" description="Helical" evidence="10">
    <location>
        <begin position="145"/>
        <end position="162"/>
    </location>
</feature>
<evidence type="ECO:0000256" key="8">
    <source>
        <dbReference type="ARBA" id="ARBA00022989"/>
    </source>
</evidence>
<dbReference type="EMBL" id="GG692397">
    <property type="protein sequence ID" value="EER33730.1"/>
    <property type="molecule type" value="Genomic_DNA"/>
</dbReference>
<feature type="transmembrane region" description="Helical" evidence="10">
    <location>
        <begin position="502"/>
        <end position="519"/>
    </location>
</feature>
<keyword evidence="4" id="KW-0808">Transferase</keyword>
<feature type="transmembrane region" description="Helical" evidence="10">
    <location>
        <begin position="366"/>
        <end position="383"/>
    </location>
</feature>
<dbReference type="VEuPathDB" id="FungiDB:CTRG_02548"/>
<dbReference type="GO" id="GO:0005789">
    <property type="term" value="C:endoplasmic reticulum membrane"/>
    <property type="evidence" value="ECO:0007669"/>
    <property type="project" value="UniProtKB-SubCell"/>
</dbReference>
<keyword evidence="9 10" id="KW-0472">Membrane</keyword>
<dbReference type="Proteomes" id="UP000002037">
    <property type="component" value="Unassembled WGS sequence"/>
</dbReference>
<dbReference type="GO" id="GO:0043048">
    <property type="term" value="P:dolichyl monophosphate biosynthetic process"/>
    <property type="evidence" value="ECO:0007669"/>
    <property type="project" value="TreeGrafter"/>
</dbReference>
<evidence type="ECO:0000256" key="7">
    <source>
        <dbReference type="ARBA" id="ARBA00022824"/>
    </source>
</evidence>
<evidence type="ECO:0000256" key="2">
    <source>
        <dbReference type="ARBA" id="ARBA00010794"/>
    </source>
</evidence>
<proteinExistence type="inferred from homology"/>
<protein>
    <recommendedName>
        <fullName evidence="3">dolichol kinase</fullName>
        <ecNumber evidence="3">2.7.1.108</ecNumber>
    </recommendedName>
</protein>
<keyword evidence="6" id="KW-0418">Kinase</keyword>
<dbReference type="OrthoDB" id="377083at2759"/>
<evidence type="ECO:0000313" key="12">
    <source>
        <dbReference type="Proteomes" id="UP000002037"/>
    </source>
</evidence>
<feature type="transmembrane region" description="Helical" evidence="10">
    <location>
        <begin position="390"/>
        <end position="408"/>
    </location>
</feature>
<evidence type="ECO:0000256" key="9">
    <source>
        <dbReference type="ARBA" id="ARBA00023136"/>
    </source>
</evidence>
<feature type="transmembrane region" description="Helical" evidence="10">
    <location>
        <begin position="463"/>
        <end position="482"/>
    </location>
</feature>
<sequence>MAPRRKKVDSAKKDPSSRSTAAIFQDLDKLDEIEQEYSKPKVENKNEPIEPEGSAEEDIANAAFPFNYIYRVQDFLNANMTVIHGVQVLVCGYFIQMVYLEREKLLGKDNMLILSMVFFNWVGIAICVILGIIKGKDESKKIPDFNYIHSLLLPALLNLLHYDPNWLLINLAFNYFTIDSMNMFFNMFSCVGFYEIYKNDEIISVSTVEFTQFAFIFFVLRYALNYINTDENTSVTSLKPSEVHFITILLVNILFNRQLVSGVLPLTIFQKLIISVVIASFFTFPVVTVIPGILSILIFGGIFYGFTIYQLTPVLKDNAVNWLINYVTKDEDRVYILTVWTAITAVVIPIAFWFAHHFPLNTRRKFWHALVVVVLCFTPKILFDQVEFTLISLLGTIIVFVIIEALRYNKISFLGEFLHDTLQKFQDAKDIEGPLNLSYIYLLAGATIPIVYDYLTNKEKVSIIRYSGLIALGVGDSLASIIGKRFGTIKWKGGDKTVQGTVAFIISVFGCFFGINYLLKQKENYIPVGNWENLFVTVLLAGLLEGTSDINDNYLIPIFMPISYEILNKFYN</sequence>
<dbReference type="PANTHER" id="PTHR13205:SF15">
    <property type="entry name" value="DOLICHOL KINASE"/>
    <property type="match status" value="1"/>
</dbReference>
<dbReference type="InterPro" id="IPR032974">
    <property type="entry name" value="Polypren_kinase"/>
</dbReference>